<evidence type="ECO:0000256" key="2">
    <source>
        <dbReference type="SAM" id="Phobius"/>
    </source>
</evidence>
<evidence type="ECO:0000256" key="1">
    <source>
        <dbReference type="SAM" id="Coils"/>
    </source>
</evidence>
<comment type="caution">
    <text evidence="3">The sequence shown here is derived from an EMBL/GenBank/DDBJ whole genome shotgun (WGS) entry which is preliminary data.</text>
</comment>
<keyword evidence="4" id="KW-1185">Reference proteome</keyword>
<reference evidence="3 4" key="1">
    <citation type="submission" date="2021-04" db="EMBL/GenBank/DDBJ databases">
        <authorList>
            <person name="Ivanova A."/>
        </authorList>
    </citation>
    <scope>NUCLEOTIDE SEQUENCE [LARGE SCALE GENOMIC DNA]</scope>
    <source>
        <strain evidence="3 4">G18</strain>
    </source>
</reference>
<feature type="coiled-coil region" evidence="1">
    <location>
        <begin position="37"/>
        <end position="71"/>
    </location>
</feature>
<gene>
    <name evidence="3" type="ORF">J8F10_36820</name>
</gene>
<evidence type="ECO:0000313" key="3">
    <source>
        <dbReference type="EMBL" id="MBP3960818.1"/>
    </source>
</evidence>
<organism evidence="3 4">
    <name type="scientific">Gemmata palustris</name>
    <dbReference type="NCBI Taxonomy" id="2822762"/>
    <lineage>
        <taxon>Bacteria</taxon>
        <taxon>Pseudomonadati</taxon>
        <taxon>Planctomycetota</taxon>
        <taxon>Planctomycetia</taxon>
        <taxon>Gemmatales</taxon>
        <taxon>Gemmataceae</taxon>
        <taxon>Gemmata</taxon>
    </lineage>
</organism>
<dbReference type="Proteomes" id="UP000676565">
    <property type="component" value="Unassembled WGS sequence"/>
</dbReference>
<keyword evidence="2" id="KW-0812">Transmembrane</keyword>
<keyword evidence="2" id="KW-1133">Transmembrane helix</keyword>
<dbReference type="EMBL" id="JAGKQQ010000002">
    <property type="protein sequence ID" value="MBP3960818.1"/>
    <property type="molecule type" value="Genomic_DNA"/>
</dbReference>
<evidence type="ECO:0000313" key="4">
    <source>
        <dbReference type="Proteomes" id="UP000676565"/>
    </source>
</evidence>
<feature type="transmembrane region" description="Helical" evidence="2">
    <location>
        <begin position="16"/>
        <end position="38"/>
    </location>
</feature>
<dbReference type="RefSeq" id="WP_210663232.1">
    <property type="nucleotide sequence ID" value="NZ_JAGKQQ010000002.1"/>
</dbReference>
<proteinExistence type="predicted"/>
<sequence length="157" mass="17048">MHLFALAPEASDFLTVWGFIVGVVGLVVGVAGFWIAIVQIREARKEAKKGKEAAEAARDAANKTLTESKEAFERFVAAHAGRLLSELQTVVTGSDWKLAELRARDLAEILATLPSTGSAATDGNMMELVSRLREFGHTFSEMIGKKAAKLPTETFER</sequence>
<keyword evidence="2" id="KW-0472">Membrane</keyword>
<accession>A0ABS5C4A3</accession>
<name>A0ABS5C4A3_9BACT</name>
<keyword evidence="1" id="KW-0175">Coiled coil</keyword>
<protein>
    <submittedName>
        <fullName evidence="3">Uncharacterized protein</fullName>
    </submittedName>
</protein>